<evidence type="ECO:0000313" key="3">
    <source>
        <dbReference type="EMBL" id="EFJ42404.1"/>
    </source>
</evidence>
<feature type="region of interest" description="Disordered" evidence="1">
    <location>
        <begin position="95"/>
        <end position="115"/>
    </location>
</feature>
<keyword evidence="2" id="KW-0472">Membrane</keyword>
<dbReference type="RefSeq" id="XP_002956467.1">
    <property type="nucleotide sequence ID" value="XM_002956421.1"/>
</dbReference>
<reference evidence="3 4" key="1">
    <citation type="journal article" date="2010" name="Science">
        <title>Genomic analysis of organismal complexity in the multicellular green alga Volvox carteri.</title>
        <authorList>
            <person name="Prochnik S.E."/>
            <person name="Umen J."/>
            <person name="Nedelcu A.M."/>
            <person name="Hallmann A."/>
            <person name="Miller S.M."/>
            <person name="Nishii I."/>
            <person name="Ferris P."/>
            <person name="Kuo A."/>
            <person name="Mitros T."/>
            <person name="Fritz-Laylin L.K."/>
            <person name="Hellsten U."/>
            <person name="Chapman J."/>
            <person name="Simakov O."/>
            <person name="Rensing S.A."/>
            <person name="Terry A."/>
            <person name="Pangilinan J."/>
            <person name="Kapitonov V."/>
            <person name="Jurka J."/>
            <person name="Salamov A."/>
            <person name="Shapiro H."/>
            <person name="Schmutz J."/>
            <person name="Grimwood J."/>
            <person name="Lindquist E."/>
            <person name="Lucas S."/>
            <person name="Grigoriev I.V."/>
            <person name="Schmitt R."/>
            <person name="Kirk D."/>
            <person name="Rokhsar D.S."/>
        </authorList>
    </citation>
    <scope>NUCLEOTIDE SEQUENCE [LARGE SCALE GENOMIC DNA]</scope>
    <source>
        <strain evidence="4">f. Nagariensis / Eve</strain>
    </source>
</reference>
<dbReference type="EMBL" id="GL378382">
    <property type="protein sequence ID" value="EFJ42404.1"/>
    <property type="molecule type" value="Genomic_DNA"/>
</dbReference>
<dbReference type="GeneID" id="9619771"/>
<gene>
    <name evidence="3" type="ORF">VOLCADRAFT_107250</name>
</gene>
<evidence type="ECO:0000256" key="2">
    <source>
        <dbReference type="SAM" id="Phobius"/>
    </source>
</evidence>
<evidence type="ECO:0000313" key="4">
    <source>
        <dbReference type="Proteomes" id="UP000001058"/>
    </source>
</evidence>
<dbReference type="AlphaFoldDB" id="D8UCU8"/>
<feature type="transmembrane region" description="Helical" evidence="2">
    <location>
        <begin position="34"/>
        <end position="55"/>
    </location>
</feature>
<feature type="transmembrane region" description="Helical" evidence="2">
    <location>
        <begin position="61"/>
        <end position="80"/>
    </location>
</feature>
<feature type="region of interest" description="Disordered" evidence="1">
    <location>
        <begin position="171"/>
        <end position="211"/>
    </location>
</feature>
<feature type="compositionally biased region" description="Low complexity" evidence="1">
    <location>
        <begin position="180"/>
        <end position="194"/>
    </location>
</feature>
<feature type="compositionally biased region" description="Polar residues" evidence="1">
    <location>
        <begin position="96"/>
        <end position="108"/>
    </location>
</feature>
<evidence type="ECO:0000256" key="1">
    <source>
        <dbReference type="SAM" id="MobiDB-lite"/>
    </source>
</evidence>
<dbReference type="OrthoDB" id="547104at2759"/>
<accession>D8UCU8</accession>
<keyword evidence="2" id="KW-0812">Transmembrane</keyword>
<keyword evidence="2" id="KW-1133">Transmembrane helix</keyword>
<dbReference type="KEGG" id="vcn:VOLCADRAFT_107250"/>
<name>D8UCU8_VOLCA</name>
<organism evidence="4">
    <name type="scientific">Volvox carteri f. nagariensis</name>
    <dbReference type="NCBI Taxonomy" id="3068"/>
    <lineage>
        <taxon>Eukaryota</taxon>
        <taxon>Viridiplantae</taxon>
        <taxon>Chlorophyta</taxon>
        <taxon>core chlorophytes</taxon>
        <taxon>Chlorophyceae</taxon>
        <taxon>CS clade</taxon>
        <taxon>Chlamydomonadales</taxon>
        <taxon>Volvocaceae</taxon>
        <taxon>Volvox</taxon>
    </lineage>
</organism>
<proteinExistence type="predicted"/>
<feature type="compositionally biased region" description="Pro residues" evidence="1">
    <location>
        <begin position="195"/>
        <end position="206"/>
    </location>
</feature>
<evidence type="ECO:0008006" key="5">
    <source>
        <dbReference type="Google" id="ProtNLM"/>
    </source>
</evidence>
<dbReference type="Proteomes" id="UP000001058">
    <property type="component" value="Unassembled WGS sequence"/>
</dbReference>
<sequence length="251" mass="26333">MDDVVLYTAYYSSYHVRAAEAAALPSISRKGQGLVCAFLAFGATCGISTVAVGFLAHNPAVIWPVVALGLVGVVVGLILAHWKATDCGMWGFPPSTHRSASDSQQEGALTSGEATLPGGSSCQGVRYYLPMYCADALDVEMGIVQQSYFAQQQHPLALPGKAKVADEAKCCGGGTDPEDGSAAAAQGEAPESAAPLPPPLLPPLPPLQDLEQEHPGKRLEVQYVRMSVRTEGLTSVPLVFAKSLFDGKYLT</sequence>
<dbReference type="InParanoid" id="D8UCU8"/>
<protein>
    <recommendedName>
        <fullName evidence="5">Transmembrane protein</fullName>
    </recommendedName>
</protein>
<keyword evidence="4" id="KW-1185">Reference proteome</keyword>